<evidence type="ECO:0000256" key="11">
    <source>
        <dbReference type="ARBA" id="ARBA00023136"/>
    </source>
</evidence>
<keyword evidence="11 19" id="KW-0472">Membrane</keyword>
<protein>
    <recommendedName>
        <fullName evidence="16">Serine incorporator 1</fullName>
    </recommendedName>
    <alternativeName>
        <fullName evidence="17">Tumor differentially expressed protein 2</fullName>
    </alternativeName>
</protein>
<keyword evidence="8" id="KW-0256">Endoplasmic reticulum</keyword>
<dbReference type="Proteomes" id="UP000327493">
    <property type="component" value="Chromosome 18"/>
</dbReference>
<evidence type="ECO:0000256" key="19">
    <source>
        <dbReference type="SAM" id="Phobius"/>
    </source>
</evidence>
<feature type="chain" id="PRO_5023942532" description="Serine incorporator 1" evidence="20">
    <location>
        <begin position="20"/>
        <end position="553"/>
    </location>
</feature>
<feature type="compositionally biased region" description="Basic residues" evidence="18">
    <location>
        <begin position="429"/>
        <end position="438"/>
    </location>
</feature>
<evidence type="ECO:0000256" key="16">
    <source>
        <dbReference type="ARBA" id="ARBA00040945"/>
    </source>
</evidence>
<feature type="transmembrane region" description="Helical" evidence="19">
    <location>
        <begin position="40"/>
        <end position="60"/>
    </location>
</feature>
<evidence type="ECO:0000256" key="1">
    <source>
        <dbReference type="ARBA" id="ARBA00004477"/>
    </source>
</evidence>
<evidence type="ECO:0000256" key="17">
    <source>
        <dbReference type="ARBA" id="ARBA00041691"/>
    </source>
</evidence>
<evidence type="ECO:0000256" key="8">
    <source>
        <dbReference type="ARBA" id="ARBA00022824"/>
    </source>
</evidence>
<organism evidence="21 22">
    <name type="scientific">Etheostoma spectabile</name>
    <name type="common">orangethroat darter</name>
    <dbReference type="NCBI Taxonomy" id="54343"/>
    <lineage>
        <taxon>Eukaryota</taxon>
        <taxon>Metazoa</taxon>
        <taxon>Chordata</taxon>
        <taxon>Craniata</taxon>
        <taxon>Vertebrata</taxon>
        <taxon>Euteleostomi</taxon>
        <taxon>Actinopterygii</taxon>
        <taxon>Neopterygii</taxon>
        <taxon>Teleostei</taxon>
        <taxon>Neoteleostei</taxon>
        <taxon>Acanthomorphata</taxon>
        <taxon>Eupercaria</taxon>
        <taxon>Perciformes</taxon>
        <taxon>Percoidei</taxon>
        <taxon>Percidae</taxon>
        <taxon>Etheostomatinae</taxon>
        <taxon>Etheostoma</taxon>
    </lineage>
</organism>
<feature type="region of interest" description="Disordered" evidence="18">
    <location>
        <begin position="412"/>
        <end position="497"/>
    </location>
</feature>
<name>A0A5J5CRX4_9PERO</name>
<comment type="function">
    <text evidence="15">Enhances the incorporation of serine into phosphatidylserine and sphingolipids.</text>
</comment>
<dbReference type="PANTHER" id="PTHR10383">
    <property type="entry name" value="SERINE INCORPORATOR"/>
    <property type="match status" value="1"/>
</dbReference>
<sequence>MGAVLGLCSMASWIPCLCGSAPCLLCRCCPSGNNSTVTRLIYAFFLLMGVGIACIMLMPGMEGHLKKGHVNCDVLVGYKAVYRVCFGMAMFFLLFSLLMIKLVLLIDFAHSWNESWVEKMEEGNSRCWYAALLSVTTINYLLSLVSLVTFYVYYTHSDGCTENKVFISINMLLCLAASVLSILPQIQESQPRSGLLQSSLVTLYTMYLTWSAMTNEPDRKCNPSLLGIIGLNSTSPAGQDHVVQWWDAQGIVGLILFLMCVLYSSIRNSSNAQVNKLTLTSDESALIEDGPQGDSFEEGGGVSRAVDNEKDGVTYSYSFFHFMLFLAPDSNYEAMTSKWPSVWVKISSSWICIALYVWTLVAPLVLRLRRKADELRVLVPALTAAQGSAGVMSLLVTATVWDQDGMKCLADETRGRGQGEAEPSCPVAHTRRGWRRPPLRRDSVRTGRGASRRWPPPPSAAPGGSGSCGSAASAPGWRPAALRAARPPQERRGWKRAGGGRCRSCRCRCRCCCRFPGPALDGDCSHRGRPAGGKRCTGSTACLNTRNQKNPEK</sequence>
<feature type="transmembrane region" description="Helical" evidence="19">
    <location>
        <begin position="127"/>
        <end position="153"/>
    </location>
</feature>
<evidence type="ECO:0000256" key="14">
    <source>
        <dbReference type="ARBA" id="ARBA00023288"/>
    </source>
</evidence>
<evidence type="ECO:0000256" key="6">
    <source>
        <dbReference type="ARBA" id="ARBA00022692"/>
    </source>
</evidence>
<dbReference type="PANTHER" id="PTHR10383:SF15">
    <property type="entry name" value="SERINE INCORPORATOR 1"/>
    <property type="match status" value="1"/>
</dbReference>
<dbReference type="GO" id="GO:0008654">
    <property type="term" value="P:phospholipid biosynthetic process"/>
    <property type="evidence" value="ECO:0007669"/>
    <property type="project" value="UniProtKB-KW"/>
</dbReference>
<comment type="subcellular location">
    <subcellularLocation>
        <location evidence="1">Endoplasmic reticulum membrane</location>
        <topology evidence="1">Multi-pass membrane protein</topology>
    </subcellularLocation>
</comment>
<keyword evidence="20" id="KW-0732">Signal</keyword>
<feature type="compositionally biased region" description="Low complexity" evidence="18">
    <location>
        <begin position="468"/>
        <end position="487"/>
    </location>
</feature>
<dbReference type="Pfam" id="PF03348">
    <property type="entry name" value="Serinc"/>
    <property type="match status" value="1"/>
</dbReference>
<keyword evidence="7" id="KW-0519">Myristate</keyword>
<evidence type="ECO:0000256" key="20">
    <source>
        <dbReference type="SAM" id="SignalP"/>
    </source>
</evidence>
<evidence type="ECO:0000313" key="22">
    <source>
        <dbReference type="Proteomes" id="UP000327493"/>
    </source>
</evidence>
<reference evidence="21 22" key="1">
    <citation type="submission" date="2019-08" db="EMBL/GenBank/DDBJ databases">
        <title>A chromosome-level genome assembly, high-density linkage maps, and genome scans reveal the genomic architecture of hybrid incompatibilities underlying speciation via character displacement in darters (Percidae: Etheostominae).</title>
        <authorList>
            <person name="Moran R.L."/>
            <person name="Catchen J.M."/>
            <person name="Fuller R.C."/>
        </authorList>
    </citation>
    <scope>NUCLEOTIDE SEQUENCE [LARGE SCALE GENOMIC DNA]</scope>
    <source>
        <strain evidence="21">EspeVRDwgs_2016</strain>
        <tissue evidence="21">Muscle</tissue>
    </source>
</reference>
<dbReference type="GO" id="GO:0005789">
    <property type="term" value="C:endoplasmic reticulum membrane"/>
    <property type="evidence" value="ECO:0007669"/>
    <property type="project" value="UniProtKB-SubCell"/>
</dbReference>
<evidence type="ECO:0000256" key="5">
    <source>
        <dbReference type="ARBA" id="ARBA00022553"/>
    </source>
</evidence>
<keyword evidence="14" id="KW-0449">Lipoprotein</keyword>
<keyword evidence="22" id="KW-1185">Reference proteome</keyword>
<comment type="subunit">
    <text evidence="3">Interacts with SPTLC1.</text>
</comment>
<keyword evidence="4" id="KW-0444">Lipid biosynthesis</keyword>
<feature type="transmembrane region" description="Helical" evidence="19">
    <location>
        <begin position="348"/>
        <end position="366"/>
    </location>
</feature>
<evidence type="ECO:0000256" key="4">
    <source>
        <dbReference type="ARBA" id="ARBA00022516"/>
    </source>
</evidence>
<feature type="signal peptide" evidence="20">
    <location>
        <begin position="1"/>
        <end position="19"/>
    </location>
</feature>
<evidence type="ECO:0000256" key="9">
    <source>
        <dbReference type="ARBA" id="ARBA00022989"/>
    </source>
</evidence>
<evidence type="ECO:0000256" key="18">
    <source>
        <dbReference type="SAM" id="MobiDB-lite"/>
    </source>
</evidence>
<comment type="similarity">
    <text evidence="2">Belongs to the TDE1 family.</text>
</comment>
<evidence type="ECO:0000256" key="15">
    <source>
        <dbReference type="ARBA" id="ARBA00037552"/>
    </source>
</evidence>
<dbReference type="EMBL" id="VOFY01000018">
    <property type="protein sequence ID" value="KAA8583220.1"/>
    <property type="molecule type" value="Genomic_DNA"/>
</dbReference>
<evidence type="ECO:0000256" key="3">
    <source>
        <dbReference type="ARBA" id="ARBA00011492"/>
    </source>
</evidence>
<feature type="transmembrane region" description="Helical" evidence="19">
    <location>
        <begin position="80"/>
        <end position="106"/>
    </location>
</feature>
<keyword evidence="10" id="KW-0443">Lipid metabolism</keyword>
<evidence type="ECO:0000256" key="2">
    <source>
        <dbReference type="ARBA" id="ARBA00006665"/>
    </source>
</evidence>
<feature type="transmembrane region" description="Helical" evidence="19">
    <location>
        <begin position="248"/>
        <end position="266"/>
    </location>
</feature>
<evidence type="ECO:0000256" key="10">
    <source>
        <dbReference type="ARBA" id="ARBA00023098"/>
    </source>
</evidence>
<dbReference type="InterPro" id="IPR005016">
    <property type="entry name" value="TDE1/TMS"/>
</dbReference>
<keyword evidence="9 19" id="KW-1133">Transmembrane helix</keyword>
<proteinExistence type="inferred from homology"/>
<evidence type="ECO:0000313" key="21">
    <source>
        <dbReference type="EMBL" id="KAA8583220.1"/>
    </source>
</evidence>
<evidence type="ECO:0000256" key="7">
    <source>
        <dbReference type="ARBA" id="ARBA00022707"/>
    </source>
</evidence>
<feature type="transmembrane region" description="Helical" evidence="19">
    <location>
        <begin position="165"/>
        <end position="183"/>
    </location>
</feature>
<evidence type="ECO:0000256" key="12">
    <source>
        <dbReference type="ARBA" id="ARBA00023209"/>
    </source>
</evidence>
<comment type="caution">
    <text evidence="21">The sequence shown here is derived from an EMBL/GenBank/DDBJ whole genome shotgun (WGS) entry which is preliminary data.</text>
</comment>
<dbReference type="AlphaFoldDB" id="A0A5J5CRX4"/>
<accession>A0A5J5CRX4</accession>
<keyword evidence="12" id="KW-0594">Phospholipid biosynthesis</keyword>
<keyword evidence="5" id="KW-0597">Phosphoprotein</keyword>
<keyword evidence="13" id="KW-1208">Phospholipid metabolism</keyword>
<evidence type="ECO:0000256" key="13">
    <source>
        <dbReference type="ARBA" id="ARBA00023264"/>
    </source>
</evidence>
<keyword evidence="6 19" id="KW-0812">Transmembrane</keyword>
<gene>
    <name evidence="21" type="ORF">FQN60_015766</name>
</gene>